<dbReference type="InterPro" id="IPR002523">
    <property type="entry name" value="MgTranspt_CorA/ZnTranspt_ZntB"/>
</dbReference>
<dbReference type="InParanoid" id="A0LQW9"/>
<feature type="transmembrane region" description="Helical" evidence="8">
    <location>
        <begin position="274"/>
        <end position="291"/>
    </location>
</feature>
<dbReference type="SUPFAM" id="SSF144083">
    <property type="entry name" value="Magnesium transport protein CorA, transmembrane region"/>
    <property type="match status" value="1"/>
</dbReference>
<comment type="subcellular location">
    <subcellularLocation>
        <location evidence="1">Cell membrane</location>
        <topology evidence="1">Multi-pass membrane protein</topology>
    </subcellularLocation>
</comment>
<name>A0LQW9_ACIC1</name>
<evidence type="ECO:0000256" key="6">
    <source>
        <dbReference type="ARBA" id="ARBA00022989"/>
    </source>
</evidence>
<keyword evidence="3" id="KW-0813">Transport</keyword>
<dbReference type="GO" id="GO:0015087">
    <property type="term" value="F:cobalt ion transmembrane transporter activity"/>
    <property type="evidence" value="ECO:0007669"/>
    <property type="project" value="TreeGrafter"/>
</dbReference>
<dbReference type="KEGG" id="ace:Acel_0053"/>
<dbReference type="InterPro" id="IPR045863">
    <property type="entry name" value="CorA_TM1_TM2"/>
</dbReference>
<dbReference type="HOGENOM" id="CLU_007127_0_2_11"/>
<dbReference type="Proteomes" id="UP000008221">
    <property type="component" value="Chromosome"/>
</dbReference>
<dbReference type="Pfam" id="PF01544">
    <property type="entry name" value="CorA"/>
    <property type="match status" value="1"/>
</dbReference>
<feature type="transmembrane region" description="Helical" evidence="8">
    <location>
        <begin position="303"/>
        <end position="324"/>
    </location>
</feature>
<keyword evidence="10" id="KW-1185">Reference proteome</keyword>
<dbReference type="InterPro" id="IPR045861">
    <property type="entry name" value="CorA_cytoplasmic_dom"/>
</dbReference>
<dbReference type="eggNOG" id="COG0598">
    <property type="taxonomic scope" value="Bacteria"/>
</dbReference>
<protein>
    <submittedName>
        <fullName evidence="9">Mg2+ transporter protein, CorA family protein</fullName>
    </submittedName>
</protein>
<dbReference type="SUPFAM" id="SSF143865">
    <property type="entry name" value="CorA soluble domain-like"/>
    <property type="match status" value="1"/>
</dbReference>
<evidence type="ECO:0000256" key="2">
    <source>
        <dbReference type="ARBA" id="ARBA00009765"/>
    </source>
</evidence>
<keyword evidence="4" id="KW-1003">Cell membrane</keyword>
<keyword evidence="6 8" id="KW-1133">Transmembrane helix</keyword>
<evidence type="ECO:0000256" key="7">
    <source>
        <dbReference type="ARBA" id="ARBA00023136"/>
    </source>
</evidence>
<dbReference type="AlphaFoldDB" id="A0LQW9"/>
<dbReference type="CDD" id="cd12822">
    <property type="entry name" value="TmCorA-like"/>
    <property type="match status" value="1"/>
</dbReference>
<evidence type="ECO:0000256" key="1">
    <source>
        <dbReference type="ARBA" id="ARBA00004651"/>
    </source>
</evidence>
<reference evidence="9 10" key="1">
    <citation type="journal article" date="2009" name="Genome Res.">
        <title>Complete genome of the cellulolytic thermophile Acidothermus cellulolyticus 11B provides insights into its ecophysiological and evolutionary adaptations.</title>
        <authorList>
            <person name="Barabote R.D."/>
            <person name="Xie G."/>
            <person name="Leu D.H."/>
            <person name="Normand P."/>
            <person name="Necsulea A."/>
            <person name="Daubin V."/>
            <person name="Medigue C."/>
            <person name="Adney W.S."/>
            <person name="Xu X.C."/>
            <person name="Lapidus A."/>
            <person name="Parales R.E."/>
            <person name="Detter C."/>
            <person name="Pujic P."/>
            <person name="Bruce D."/>
            <person name="Lavire C."/>
            <person name="Challacombe J.F."/>
            <person name="Brettin T.S."/>
            <person name="Berry A.M."/>
        </authorList>
    </citation>
    <scope>NUCLEOTIDE SEQUENCE [LARGE SCALE GENOMIC DNA]</scope>
    <source>
        <strain evidence="10">ATCC 43068 / DSM 8971 / 11B</strain>
    </source>
</reference>
<organism evidence="9 10">
    <name type="scientific">Acidothermus cellulolyticus (strain ATCC 43068 / DSM 8971 / 11B)</name>
    <dbReference type="NCBI Taxonomy" id="351607"/>
    <lineage>
        <taxon>Bacteria</taxon>
        <taxon>Bacillati</taxon>
        <taxon>Actinomycetota</taxon>
        <taxon>Actinomycetes</taxon>
        <taxon>Acidothermales</taxon>
        <taxon>Acidothermaceae</taxon>
        <taxon>Acidothermus</taxon>
    </lineage>
</organism>
<keyword evidence="5 8" id="KW-0812">Transmembrane</keyword>
<dbReference type="STRING" id="351607.Acel_0053"/>
<evidence type="ECO:0000256" key="5">
    <source>
        <dbReference type="ARBA" id="ARBA00022692"/>
    </source>
</evidence>
<dbReference type="RefSeq" id="WP_011718893.1">
    <property type="nucleotide sequence ID" value="NC_008578.1"/>
</dbReference>
<dbReference type="Gene3D" id="1.20.58.340">
    <property type="entry name" value="Magnesium transport protein CorA, transmembrane region"/>
    <property type="match status" value="2"/>
</dbReference>
<dbReference type="Gene3D" id="3.30.460.20">
    <property type="entry name" value="CorA soluble domain-like"/>
    <property type="match status" value="1"/>
</dbReference>
<evidence type="ECO:0000256" key="4">
    <source>
        <dbReference type="ARBA" id="ARBA00022475"/>
    </source>
</evidence>
<dbReference type="PANTHER" id="PTHR46494:SF1">
    <property type="entry name" value="CORA FAMILY METAL ION TRANSPORTER (EUROFUNG)"/>
    <property type="match status" value="1"/>
</dbReference>
<evidence type="ECO:0000313" key="9">
    <source>
        <dbReference type="EMBL" id="ABK51829.1"/>
    </source>
</evidence>
<accession>A0LQW9</accession>
<keyword evidence="7 8" id="KW-0472">Membrane</keyword>
<gene>
    <name evidence="9" type="ordered locus">Acel_0053</name>
</gene>
<evidence type="ECO:0000256" key="3">
    <source>
        <dbReference type="ARBA" id="ARBA00022448"/>
    </source>
</evidence>
<sequence length="330" mass="37117">MPRTRLYRDGKLAKEDFPAADISDYVTDPAAVVWLDLCPPEGDDLQLIEEEFGLHVLALEDAVHPGQRPKLDHYGSHLFLSCYAVADPGTPVDPGAPGTLAAHELAVFVTRNALITVRKSTGFDIERVTARWDELANLAECGVGFLLYGLLDCIVDSYFTVTERLDERVDALEDKLFDESRDQIRAVQRESFLVRKDLMRLRRIVLPMREVVNELLRHDSPLVGPTLMPYFQDVYDHLLRVSEQVDSLRDMVATMLEANLTIQGNRLNTIMKKVTSWAAIIAVPTAVTGFYGQNVPYPGFGRLSGLLTSSAIILIGVVVLYWVFRRKDWL</sequence>
<evidence type="ECO:0000313" key="10">
    <source>
        <dbReference type="Proteomes" id="UP000008221"/>
    </source>
</evidence>
<dbReference type="GO" id="GO:0015095">
    <property type="term" value="F:magnesium ion transmembrane transporter activity"/>
    <property type="evidence" value="ECO:0007669"/>
    <property type="project" value="TreeGrafter"/>
</dbReference>
<proteinExistence type="inferred from homology"/>
<dbReference type="GO" id="GO:0000287">
    <property type="term" value="F:magnesium ion binding"/>
    <property type="evidence" value="ECO:0007669"/>
    <property type="project" value="TreeGrafter"/>
</dbReference>
<dbReference type="FunCoup" id="A0LQW9">
    <property type="interactions" value="18"/>
</dbReference>
<dbReference type="EMBL" id="CP000481">
    <property type="protein sequence ID" value="ABK51829.1"/>
    <property type="molecule type" value="Genomic_DNA"/>
</dbReference>
<dbReference type="PANTHER" id="PTHR46494">
    <property type="entry name" value="CORA FAMILY METAL ION TRANSPORTER (EUROFUNG)"/>
    <property type="match status" value="1"/>
</dbReference>
<dbReference type="GO" id="GO:0005886">
    <property type="term" value="C:plasma membrane"/>
    <property type="evidence" value="ECO:0007669"/>
    <property type="project" value="UniProtKB-SubCell"/>
</dbReference>
<evidence type="ECO:0000256" key="8">
    <source>
        <dbReference type="SAM" id="Phobius"/>
    </source>
</evidence>
<comment type="similarity">
    <text evidence="2">Belongs to the CorA metal ion transporter (MIT) (TC 1.A.35) family.</text>
</comment>
<dbReference type="GO" id="GO:0050897">
    <property type="term" value="F:cobalt ion binding"/>
    <property type="evidence" value="ECO:0007669"/>
    <property type="project" value="TreeGrafter"/>
</dbReference>